<keyword evidence="2" id="KW-0812">Transmembrane</keyword>
<feature type="region of interest" description="Disordered" evidence="1">
    <location>
        <begin position="444"/>
        <end position="487"/>
    </location>
</feature>
<feature type="chain" id="PRO_5021355873" evidence="3">
    <location>
        <begin position="25"/>
        <end position="487"/>
    </location>
</feature>
<name>A0A505HQG5_ASPNG</name>
<sequence>MHCQQRLLALFYAVLGAISNITQDDPLPTPYRTTGGDHQASCSGSLLGDPKIVTIVPFKGPEGPGCAVSLTFQGRWETVRRGYKENENIVGCSHTPNAVEPTFMLTLAITNFGGRPTGVHHCETVLEQLVLESHEDNLHHQVASVRSLAPLQHKVASQEHITGRWPRQDMPRNETGTNGVRKTPPSNPLTQGYHGILKYIISKLENGKSSRKKREIVSDISPDIRLGQRDSVQRDLYSLGGPTCEETICEGSDWRTICISDHIPDNKKDQCIMCYPRKHMALVHGYCQEQKYRELDVFYKACALLGASILAATLLYLLREIYRRIRMRYQFLQDICGRSQLSGSTTTKTGLSSMHPIGALASLIPGVPKAWKVPQRVYTGTVNGAITPTAYNTVIRQKFRRFGPFMKDHRKRVQDIFDLEDYHEPQVGNRVPVLPRAHNASIRRHAAKSNSRTHSHSKGDTDSDPIVAKGTLSSRATSQQSYFNCSS</sequence>
<keyword evidence="3" id="KW-0732">Signal</keyword>
<accession>A0A505HQG5</accession>
<organism evidence="4 5">
    <name type="scientific">Aspergillus niger</name>
    <dbReference type="NCBI Taxonomy" id="5061"/>
    <lineage>
        <taxon>Eukaryota</taxon>
        <taxon>Fungi</taxon>
        <taxon>Dikarya</taxon>
        <taxon>Ascomycota</taxon>
        <taxon>Pezizomycotina</taxon>
        <taxon>Eurotiomycetes</taxon>
        <taxon>Eurotiomycetidae</taxon>
        <taxon>Eurotiales</taxon>
        <taxon>Aspergillaceae</taxon>
        <taxon>Aspergillus</taxon>
        <taxon>Aspergillus subgen. Circumdati</taxon>
    </lineage>
</organism>
<dbReference type="EMBL" id="NKJJ02000001">
    <property type="protein sequence ID" value="TPR02048.1"/>
    <property type="molecule type" value="Genomic_DNA"/>
</dbReference>
<evidence type="ECO:0000256" key="3">
    <source>
        <dbReference type="SAM" id="SignalP"/>
    </source>
</evidence>
<reference evidence="5" key="1">
    <citation type="submission" date="2018-10" db="EMBL/GenBank/DDBJ databases">
        <title>FDA dAtabase for Regulatory Grade micrObial Sequences (FDA-ARGOS): Supporting development and validation of Infectious Disease Dx tests.</title>
        <authorList>
            <person name="Kerrigan L."/>
            <person name="Tallon L."/>
            <person name="Sadzewicz L."/>
            <person name="Sengamalay N."/>
            <person name="Ott S."/>
            <person name="Godinez A."/>
            <person name="Nagaraj S."/>
            <person name="Vavikolanu K."/>
            <person name="Nadendla S."/>
            <person name="George J."/>
            <person name="Sichtig H."/>
        </authorList>
    </citation>
    <scope>NUCLEOTIDE SEQUENCE [LARGE SCALE GENOMIC DNA]</scope>
    <source>
        <strain evidence="5">FDAARGOS_311</strain>
    </source>
</reference>
<evidence type="ECO:0000313" key="5">
    <source>
        <dbReference type="Proteomes" id="UP000197666"/>
    </source>
</evidence>
<keyword evidence="2" id="KW-1133">Transmembrane helix</keyword>
<comment type="caution">
    <text evidence="4">The sequence shown here is derived from an EMBL/GenBank/DDBJ whole genome shotgun (WGS) entry which is preliminary data.</text>
</comment>
<dbReference type="VEuPathDB" id="FungiDB:ASPNIDRAFT2_1179804"/>
<gene>
    <name evidence="4" type="ORF">CAN33_0042355</name>
</gene>
<dbReference type="VEuPathDB" id="FungiDB:M747DRAFT_239594"/>
<dbReference type="AlphaFoldDB" id="A0A505HQG5"/>
<dbReference type="VEuPathDB" id="FungiDB:An08g04050"/>
<feature type="signal peptide" evidence="3">
    <location>
        <begin position="1"/>
        <end position="24"/>
    </location>
</feature>
<feature type="compositionally biased region" description="Basic residues" evidence="1">
    <location>
        <begin position="444"/>
        <end position="456"/>
    </location>
</feature>
<feature type="transmembrane region" description="Helical" evidence="2">
    <location>
        <begin position="297"/>
        <end position="318"/>
    </location>
</feature>
<dbReference type="VEuPathDB" id="FungiDB:ATCC64974_103160"/>
<protein>
    <submittedName>
        <fullName evidence="4">Uncharacterized protein</fullName>
    </submittedName>
</protein>
<proteinExistence type="predicted"/>
<feature type="region of interest" description="Disordered" evidence="1">
    <location>
        <begin position="166"/>
        <end position="188"/>
    </location>
</feature>
<evidence type="ECO:0000256" key="1">
    <source>
        <dbReference type="SAM" id="MobiDB-lite"/>
    </source>
</evidence>
<evidence type="ECO:0000256" key="2">
    <source>
        <dbReference type="SAM" id="Phobius"/>
    </source>
</evidence>
<dbReference type="Proteomes" id="UP000197666">
    <property type="component" value="Unassembled WGS sequence"/>
</dbReference>
<keyword evidence="2" id="KW-0472">Membrane</keyword>
<feature type="compositionally biased region" description="Polar residues" evidence="1">
    <location>
        <begin position="471"/>
        <end position="487"/>
    </location>
</feature>
<evidence type="ECO:0000313" key="4">
    <source>
        <dbReference type="EMBL" id="TPR02048.1"/>
    </source>
</evidence>